<name>A0A3L6S1B5_PANMI</name>
<keyword evidence="4" id="KW-1185">Reference proteome</keyword>
<dbReference type="PANTHER" id="PTHR46136:SF14">
    <property type="entry name" value="NET DOMAIN-CONTAINING PROTEIN"/>
    <property type="match status" value="1"/>
</dbReference>
<evidence type="ECO:0000313" key="4">
    <source>
        <dbReference type="Proteomes" id="UP000275267"/>
    </source>
</evidence>
<dbReference type="InterPro" id="IPR027353">
    <property type="entry name" value="NET_dom"/>
</dbReference>
<protein>
    <recommendedName>
        <fullName evidence="2">NET domain-containing protein</fullName>
    </recommendedName>
</protein>
<feature type="compositionally biased region" description="Basic residues" evidence="1">
    <location>
        <begin position="198"/>
        <end position="214"/>
    </location>
</feature>
<reference evidence="4" key="1">
    <citation type="journal article" date="2019" name="Nat. Commun.">
        <title>The genome of broomcorn millet.</title>
        <authorList>
            <person name="Zou C."/>
            <person name="Miki D."/>
            <person name="Li D."/>
            <person name="Tang Q."/>
            <person name="Xiao L."/>
            <person name="Rajput S."/>
            <person name="Deng P."/>
            <person name="Jia W."/>
            <person name="Huang R."/>
            <person name="Zhang M."/>
            <person name="Sun Y."/>
            <person name="Hu J."/>
            <person name="Fu X."/>
            <person name="Schnable P.S."/>
            <person name="Li F."/>
            <person name="Zhang H."/>
            <person name="Feng B."/>
            <person name="Zhu X."/>
            <person name="Liu R."/>
            <person name="Schnable J.C."/>
            <person name="Zhu J.-K."/>
            <person name="Zhang H."/>
        </authorList>
    </citation>
    <scope>NUCLEOTIDE SEQUENCE [LARGE SCALE GENOMIC DNA]</scope>
</reference>
<dbReference type="OrthoDB" id="687880at2759"/>
<feature type="region of interest" description="Disordered" evidence="1">
    <location>
        <begin position="272"/>
        <end position="338"/>
    </location>
</feature>
<dbReference type="Pfam" id="PF17035">
    <property type="entry name" value="BET"/>
    <property type="match status" value="1"/>
</dbReference>
<dbReference type="InterPro" id="IPR052442">
    <property type="entry name" value="Env_Response_Regulator"/>
</dbReference>
<feature type="compositionally biased region" description="Low complexity" evidence="1">
    <location>
        <begin position="285"/>
        <end position="318"/>
    </location>
</feature>
<feature type="region of interest" description="Disordered" evidence="1">
    <location>
        <begin position="194"/>
        <end position="221"/>
    </location>
</feature>
<accession>A0A3L6S1B5</accession>
<dbReference type="Proteomes" id="UP000275267">
    <property type="component" value="Unassembled WGS sequence"/>
</dbReference>
<feature type="region of interest" description="Disordered" evidence="1">
    <location>
        <begin position="1"/>
        <end position="38"/>
    </location>
</feature>
<dbReference type="AlphaFoldDB" id="A0A3L6S1B5"/>
<feature type="region of interest" description="Disordered" evidence="1">
    <location>
        <begin position="362"/>
        <end position="393"/>
    </location>
</feature>
<evidence type="ECO:0000259" key="2">
    <source>
        <dbReference type="Pfam" id="PF17035"/>
    </source>
</evidence>
<evidence type="ECO:0000313" key="3">
    <source>
        <dbReference type="EMBL" id="RLN13013.1"/>
    </source>
</evidence>
<organism evidence="3 4">
    <name type="scientific">Panicum miliaceum</name>
    <name type="common">Proso millet</name>
    <name type="synonym">Broomcorn millet</name>
    <dbReference type="NCBI Taxonomy" id="4540"/>
    <lineage>
        <taxon>Eukaryota</taxon>
        <taxon>Viridiplantae</taxon>
        <taxon>Streptophyta</taxon>
        <taxon>Embryophyta</taxon>
        <taxon>Tracheophyta</taxon>
        <taxon>Spermatophyta</taxon>
        <taxon>Magnoliopsida</taxon>
        <taxon>Liliopsida</taxon>
        <taxon>Poales</taxon>
        <taxon>Poaceae</taxon>
        <taxon>PACMAD clade</taxon>
        <taxon>Panicoideae</taxon>
        <taxon>Panicodae</taxon>
        <taxon>Paniceae</taxon>
        <taxon>Panicinae</taxon>
        <taxon>Panicum</taxon>
        <taxon>Panicum sect. Panicum</taxon>
    </lineage>
</organism>
<feature type="domain" description="NET" evidence="2">
    <location>
        <begin position="135"/>
        <end position="190"/>
    </location>
</feature>
<proteinExistence type="predicted"/>
<gene>
    <name evidence="3" type="ORF">C2845_PM09G05350</name>
</gene>
<dbReference type="PANTHER" id="PTHR46136">
    <property type="entry name" value="TRANSCRIPTION FACTOR GTE8"/>
    <property type="match status" value="1"/>
</dbReference>
<sequence length="486" mass="52887">MPRLMARAPARKRRESRGMAGADRRRVAGKGFGTKVTADMSNQDPKLILRKRLRAEMEALRGLLRKAKLLSGRTVGRSRAAPCCGKDGRFLAEEHRSEPTEVERTSSSCAKRRKTMLLVEIVVEPRMSADEYEMSTLATRVASLSSNMPAHIVEFLKECTGHEDGNNGEMEIDLGSMRHSAIFELKKLLDEFDEEQKRRHQTHAARSTRGRRDRRGGGGRVDDAIIDICSDVSPTAAEQVLRSPPLLLADGEIEEEAEDMLVDICGDASPVATNTLAEPGNRPRSSSSRSSCSSGSSSDPSHSGNSDSGSDDGSVTSSPAPAVLHNTGGGASPVAVPDKVLCSSPLEDEEVEERGGASPIAAARFADDESVGSSLVPPVLPERDDEPVTALPTARDQNIPQATSYRDLIARACMQRRLRRPARQRAYEELEEMERNAKPIGDWIHPMHLRQLGITPVEHAVTGSERRAPGRGSPVQRLLGLFLKAE</sequence>
<dbReference type="EMBL" id="PQIB02000006">
    <property type="protein sequence ID" value="RLN13013.1"/>
    <property type="molecule type" value="Genomic_DNA"/>
</dbReference>
<evidence type="ECO:0000256" key="1">
    <source>
        <dbReference type="SAM" id="MobiDB-lite"/>
    </source>
</evidence>
<dbReference type="STRING" id="4540.A0A3L6S1B5"/>
<comment type="caution">
    <text evidence="3">The sequence shown here is derived from an EMBL/GenBank/DDBJ whole genome shotgun (WGS) entry which is preliminary data.</text>
</comment>